<feature type="domain" description="WYL" evidence="1">
    <location>
        <begin position="167"/>
        <end position="237"/>
    </location>
</feature>
<name>A0A6L7EYM0_9ACTN</name>
<evidence type="ECO:0000259" key="2">
    <source>
        <dbReference type="Pfam" id="PF19187"/>
    </source>
</evidence>
<evidence type="ECO:0000259" key="1">
    <source>
        <dbReference type="Pfam" id="PF13280"/>
    </source>
</evidence>
<dbReference type="PIRSF" id="PIRSF016838">
    <property type="entry name" value="PafC"/>
    <property type="match status" value="1"/>
</dbReference>
<organism evidence="4 5">
    <name type="scientific">Nocardioides flavescens</name>
    <dbReference type="NCBI Taxonomy" id="2691959"/>
    <lineage>
        <taxon>Bacteria</taxon>
        <taxon>Bacillati</taxon>
        <taxon>Actinomycetota</taxon>
        <taxon>Actinomycetes</taxon>
        <taxon>Propionibacteriales</taxon>
        <taxon>Nocardioidaceae</taxon>
        <taxon>Nocardioides</taxon>
    </lineage>
</organism>
<dbReference type="Pfam" id="PF25583">
    <property type="entry name" value="WCX"/>
    <property type="match status" value="1"/>
</dbReference>
<dbReference type="Proteomes" id="UP000473325">
    <property type="component" value="Unassembled WGS sequence"/>
</dbReference>
<protein>
    <submittedName>
        <fullName evidence="4">WYL domain-containing protein</fullName>
    </submittedName>
</protein>
<dbReference type="InterPro" id="IPR051534">
    <property type="entry name" value="CBASS_pafABC_assoc_protein"/>
</dbReference>
<dbReference type="PANTHER" id="PTHR34580">
    <property type="match status" value="1"/>
</dbReference>
<dbReference type="AlphaFoldDB" id="A0A6L7EYM0"/>
<evidence type="ECO:0000313" key="4">
    <source>
        <dbReference type="EMBL" id="MXG88921.1"/>
    </source>
</evidence>
<sequence length="347" mass="37177">MSTADRGGAPSAGAKEQVARLLTLVPYLHAHGEVRLDEAATALRVTPEQLLRDLKVLFMCGLPGGYPDDLIDVDLDALEGEDGVRSDGVIRVSNADYLARPLRLSPTEASAIIVALRALRNGAREATREVVDRALAKLETAAAEGGVTPLVDPGQDAADADQALLARRLQGAADAGRQVRLGYYVAARDEQSERVVDPRGVVPGPGQARSHLYLDAWCHSAEAPRLFRLDRIEHAEVLDTPVATAPEPPRDLADGIFAQASDVTPVTLELDPAARWIVDYYPVEVLGSGLDEDVAADAPLRVVITVADERWLTRLLLRLAPHARVVAPAAYAETFTAAAQETLSLYA</sequence>
<dbReference type="Pfam" id="PF13280">
    <property type="entry name" value="WYL"/>
    <property type="match status" value="1"/>
</dbReference>
<feature type="domain" description="WCX" evidence="3">
    <location>
        <begin position="264"/>
        <end position="342"/>
    </location>
</feature>
<evidence type="ECO:0000313" key="5">
    <source>
        <dbReference type="Proteomes" id="UP000473325"/>
    </source>
</evidence>
<feature type="domain" description="PafC HTH" evidence="2">
    <location>
        <begin position="16"/>
        <end position="139"/>
    </location>
</feature>
<dbReference type="InterPro" id="IPR043839">
    <property type="entry name" value="PafC_HTH"/>
</dbReference>
<gene>
    <name evidence="4" type="ORF">GRQ65_05085</name>
</gene>
<evidence type="ECO:0000259" key="3">
    <source>
        <dbReference type="Pfam" id="PF25583"/>
    </source>
</evidence>
<dbReference type="RefSeq" id="WP_160875723.1">
    <property type="nucleotide sequence ID" value="NZ_WUEK01000002.1"/>
</dbReference>
<dbReference type="EMBL" id="WUEK01000002">
    <property type="protein sequence ID" value="MXG88921.1"/>
    <property type="molecule type" value="Genomic_DNA"/>
</dbReference>
<proteinExistence type="predicted"/>
<keyword evidence="5" id="KW-1185">Reference proteome</keyword>
<dbReference type="InterPro" id="IPR057727">
    <property type="entry name" value="WCX_dom"/>
</dbReference>
<reference evidence="4 5" key="1">
    <citation type="submission" date="2019-12" db="EMBL/GenBank/DDBJ databases">
        <authorList>
            <person name="Kun Z."/>
        </authorList>
    </citation>
    <scope>NUCLEOTIDE SEQUENCE [LARGE SCALE GENOMIC DNA]</scope>
    <source>
        <strain evidence="4 5">YIM 123512</strain>
    </source>
</reference>
<dbReference type="InterPro" id="IPR026881">
    <property type="entry name" value="WYL_dom"/>
</dbReference>
<accession>A0A6L7EYM0</accession>
<comment type="caution">
    <text evidence="4">The sequence shown here is derived from an EMBL/GenBank/DDBJ whole genome shotgun (WGS) entry which is preliminary data.</text>
</comment>
<dbReference type="PANTHER" id="PTHR34580:SF1">
    <property type="entry name" value="PROTEIN PAFC"/>
    <property type="match status" value="1"/>
</dbReference>
<dbReference type="Pfam" id="PF19187">
    <property type="entry name" value="HTH_PafC"/>
    <property type="match status" value="1"/>
</dbReference>
<dbReference type="InterPro" id="IPR028349">
    <property type="entry name" value="PafC-like"/>
</dbReference>
<dbReference type="PROSITE" id="PS52050">
    <property type="entry name" value="WYL"/>
    <property type="match status" value="1"/>
</dbReference>